<organism evidence="2 3">
    <name type="scientific">Gigaspora rosea</name>
    <dbReference type="NCBI Taxonomy" id="44941"/>
    <lineage>
        <taxon>Eukaryota</taxon>
        <taxon>Fungi</taxon>
        <taxon>Fungi incertae sedis</taxon>
        <taxon>Mucoromycota</taxon>
        <taxon>Glomeromycotina</taxon>
        <taxon>Glomeromycetes</taxon>
        <taxon>Diversisporales</taxon>
        <taxon>Gigasporaceae</taxon>
        <taxon>Gigaspora</taxon>
    </lineage>
</organism>
<feature type="region of interest" description="Disordered" evidence="1">
    <location>
        <begin position="1"/>
        <end position="63"/>
    </location>
</feature>
<dbReference type="EMBL" id="QKWP01000510">
    <property type="protein sequence ID" value="RIB18883.1"/>
    <property type="molecule type" value="Genomic_DNA"/>
</dbReference>
<dbReference type="Proteomes" id="UP000266673">
    <property type="component" value="Unassembled WGS sequence"/>
</dbReference>
<feature type="compositionally biased region" description="Basic and acidic residues" evidence="1">
    <location>
        <begin position="29"/>
        <end position="43"/>
    </location>
</feature>
<dbReference type="OrthoDB" id="2427212at2759"/>
<keyword evidence="3" id="KW-1185">Reference proteome</keyword>
<evidence type="ECO:0000313" key="2">
    <source>
        <dbReference type="EMBL" id="RIB18883.1"/>
    </source>
</evidence>
<feature type="compositionally biased region" description="Acidic residues" evidence="1">
    <location>
        <begin position="44"/>
        <end position="60"/>
    </location>
</feature>
<sequence length="131" mass="15021">MSKLRAEIKWSHRQKSNSAKLPLPNDLSNKIEPENEARHKTESEEIQNEDNTTTEDFDEEGTVKSDSLGEFSQFLNVWVVISAEETEELTSIEYEEDEEIFSLSVGDIIHPVIDSNAKWDILTLFNELPLP</sequence>
<accession>A0A397VG77</accession>
<proteinExistence type="predicted"/>
<reference evidence="2 3" key="1">
    <citation type="submission" date="2018-06" db="EMBL/GenBank/DDBJ databases">
        <title>Comparative genomics reveals the genomic features of Rhizophagus irregularis, R. cerebriforme, R. diaphanum and Gigaspora rosea, and their symbiotic lifestyle signature.</title>
        <authorList>
            <person name="Morin E."/>
            <person name="San Clemente H."/>
            <person name="Chen E.C.H."/>
            <person name="De La Providencia I."/>
            <person name="Hainaut M."/>
            <person name="Kuo A."/>
            <person name="Kohler A."/>
            <person name="Murat C."/>
            <person name="Tang N."/>
            <person name="Roy S."/>
            <person name="Loubradou J."/>
            <person name="Henrissat B."/>
            <person name="Grigoriev I.V."/>
            <person name="Corradi N."/>
            <person name="Roux C."/>
            <person name="Martin F.M."/>
        </authorList>
    </citation>
    <scope>NUCLEOTIDE SEQUENCE [LARGE SCALE GENOMIC DNA]</scope>
    <source>
        <strain evidence="2 3">DAOM 194757</strain>
    </source>
</reference>
<protein>
    <submittedName>
        <fullName evidence="2">Uncharacterized protein</fullName>
    </submittedName>
</protein>
<comment type="caution">
    <text evidence="2">The sequence shown here is derived from an EMBL/GenBank/DDBJ whole genome shotgun (WGS) entry which is preliminary data.</text>
</comment>
<evidence type="ECO:0000313" key="3">
    <source>
        <dbReference type="Proteomes" id="UP000266673"/>
    </source>
</evidence>
<gene>
    <name evidence="2" type="ORF">C2G38_2183367</name>
</gene>
<feature type="compositionally biased region" description="Basic and acidic residues" evidence="1">
    <location>
        <begin position="1"/>
        <end position="10"/>
    </location>
</feature>
<name>A0A397VG77_9GLOM</name>
<evidence type="ECO:0000256" key="1">
    <source>
        <dbReference type="SAM" id="MobiDB-lite"/>
    </source>
</evidence>
<dbReference type="AlphaFoldDB" id="A0A397VG77"/>